<name>A0A6P4CJG2_ARADU</name>
<reference evidence="12" key="1">
    <citation type="journal article" date="2016" name="Nat. Genet.">
        <title>The genome sequences of Arachis duranensis and Arachis ipaensis, the diploid ancestors of cultivated peanut.</title>
        <authorList>
            <person name="Bertioli D.J."/>
            <person name="Cannon S.B."/>
            <person name="Froenicke L."/>
            <person name="Huang G."/>
            <person name="Farmer A.D."/>
            <person name="Cannon E.K."/>
            <person name="Liu X."/>
            <person name="Gao D."/>
            <person name="Clevenger J."/>
            <person name="Dash S."/>
            <person name="Ren L."/>
            <person name="Moretzsohn M.C."/>
            <person name="Shirasawa K."/>
            <person name="Huang W."/>
            <person name="Vidigal B."/>
            <person name="Abernathy B."/>
            <person name="Chu Y."/>
            <person name="Niederhuth C.E."/>
            <person name="Umale P."/>
            <person name="Araujo A.C."/>
            <person name="Kozik A."/>
            <person name="Kim K.D."/>
            <person name="Burow M.D."/>
            <person name="Varshney R.K."/>
            <person name="Wang X."/>
            <person name="Zhang X."/>
            <person name="Barkley N."/>
            <person name="Guimaraes P.M."/>
            <person name="Isobe S."/>
            <person name="Guo B."/>
            <person name="Liao B."/>
            <person name="Stalker H.T."/>
            <person name="Schmitz R.J."/>
            <person name="Scheffler B.E."/>
            <person name="Leal-Bertioli S.C."/>
            <person name="Xun X."/>
            <person name="Jackson S.A."/>
            <person name="Michelmore R."/>
            <person name="Ozias-Akins P."/>
        </authorList>
    </citation>
    <scope>NUCLEOTIDE SEQUENCE [LARGE SCALE GENOMIC DNA]</scope>
    <source>
        <strain evidence="12">cv. V14167</strain>
    </source>
</reference>
<feature type="domain" description="B box-type" evidence="11">
    <location>
        <begin position="1"/>
        <end position="47"/>
    </location>
</feature>
<dbReference type="Gene3D" id="3.30.160.60">
    <property type="entry name" value="Classic Zinc Finger"/>
    <property type="match status" value="1"/>
</dbReference>
<dbReference type="RefSeq" id="XP_015952566.1">
    <property type="nucleotide sequence ID" value="XM_016097080.3"/>
</dbReference>
<dbReference type="SMR" id="A0A6P4CJG2"/>
<evidence type="ECO:0000256" key="7">
    <source>
        <dbReference type="ARBA" id="ARBA00023163"/>
    </source>
</evidence>
<evidence type="ECO:0000256" key="8">
    <source>
        <dbReference type="ARBA" id="ARBA00023242"/>
    </source>
</evidence>
<dbReference type="AlphaFoldDB" id="A0A6P4CJG2"/>
<keyword evidence="3" id="KW-0677">Repeat</keyword>
<dbReference type="GO" id="GO:0009640">
    <property type="term" value="P:photomorphogenesis"/>
    <property type="evidence" value="ECO:0007669"/>
    <property type="project" value="TreeGrafter"/>
</dbReference>
<organism evidence="12 13">
    <name type="scientific">Arachis duranensis</name>
    <name type="common">Wild peanut</name>
    <dbReference type="NCBI Taxonomy" id="130453"/>
    <lineage>
        <taxon>Eukaryota</taxon>
        <taxon>Viridiplantae</taxon>
        <taxon>Streptophyta</taxon>
        <taxon>Embryophyta</taxon>
        <taxon>Tracheophyta</taxon>
        <taxon>Spermatophyta</taxon>
        <taxon>Magnoliopsida</taxon>
        <taxon>eudicotyledons</taxon>
        <taxon>Gunneridae</taxon>
        <taxon>Pentapetalae</taxon>
        <taxon>rosids</taxon>
        <taxon>fabids</taxon>
        <taxon>Fabales</taxon>
        <taxon>Fabaceae</taxon>
        <taxon>Papilionoideae</taxon>
        <taxon>50 kb inversion clade</taxon>
        <taxon>dalbergioids sensu lato</taxon>
        <taxon>Dalbergieae</taxon>
        <taxon>Pterocarpus clade</taxon>
        <taxon>Arachis</taxon>
    </lineage>
</organism>
<keyword evidence="7" id="KW-0804">Transcription</keyword>
<dbReference type="GO" id="GO:0005634">
    <property type="term" value="C:nucleus"/>
    <property type="evidence" value="ECO:0007669"/>
    <property type="project" value="UniProtKB-SubCell"/>
</dbReference>
<feature type="region of interest" description="Disordered" evidence="10">
    <location>
        <begin position="108"/>
        <end position="138"/>
    </location>
</feature>
<dbReference type="CDD" id="cd19821">
    <property type="entry name" value="Bbox1_BBX-like"/>
    <property type="match status" value="2"/>
</dbReference>
<dbReference type="PROSITE" id="PS50119">
    <property type="entry name" value="ZF_BBOX"/>
    <property type="match status" value="2"/>
</dbReference>
<dbReference type="InterPro" id="IPR049808">
    <property type="entry name" value="CONSTANS-like_Bbox1"/>
</dbReference>
<evidence type="ECO:0000256" key="6">
    <source>
        <dbReference type="ARBA" id="ARBA00023015"/>
    </source>
</evidence>
<evidence type="ECO:0000256" key="4">
    <source>
        <dbReference type="ARBA" id="ARBA00022771"/>
    </source>
</evidence>
<evidence type="ECO:0000256" key="9">
    <source>
        <dbReference type="PROSITE-ProRule" id="PRU00024"/>
    </source>
</evidence>
<dbReference type="PANTHER" id="PTHR31832:SF87">
    <property type="entry name" value="B-BOX ZINC FINGER PROTEIN 20"/>
    <property type="match status" value="1"/>
</dbReference>
<evidence type="ECO:0000256" key="2">
    <source>
        <dbReference type="ARBA" id="ARBA00022723"/>
    </source>
</evidence>
<dbReference type="SMART" id="SM00336">
    <property type="entry name" value="BBOX"/>
    <property type="match status" value="2"/>
</dbReference>
<gene>
    <name evidence="13" type="primary">LOC107477119</name>
</gene>
<dbReference type="OrthoDB" id="153872at2759"/>
<keyword evidence="6" id="KW-0805">Transcription regulation</keyword>
<evidence type="ECO:0000256" key="10">
    <source>
        <dbReference type="SAM" id="MobiDB-lite"/>
    </source>
</evidence>
<keyword evidence="12" id="KW-1185">Reference proteome</keyword>
<evidence type="ECO:0000256" key="1">
    <source>
        <dbReference type="ARBA" id="ARBA00004123"/>
    </source>
</evidence>
<keyword evidence="2" id="KW-0479">Metal-binding</keyword>
<dbReference type="GO" id="GO:0000976">
    <property type="term" value="F:transcription cis-regulatory region binding"/>
    <property type="evidence" value="ECO:0007669"/>
    <property type="project" value="UniProtKB-ARBA"/>
</dbReference>
<dbReference type="GO" id="GO:0008270">
    <property type="term" value="F:zinc ion binding"/>
    <property type="evidence" value="ECO:0007669"/>
    <property type="project" value="UniProtKB-KW"/>
</dbReference>
<dbReference type="GO" id="GO:0006355">
    <property type="term" value="P:regulation of DNA-templated transcription"/>
    <property type="evidence" value="ECO:0007669"/>
    <property type="project" value="TreeGrafter"/>
</dbReference>
<dbReference type="GeneID" id="107477119"/>
<proteinExistence type="predicted"/>
<evidence type="ECO:0000256" key="5">
    <source>
        <dbReference type="ARBA" id="ARBA00022833"/>
    </source>
</evidence>
<comment type="subcellular location">
    <subcellularLocation>
        <location evidence="1">Nucleus</location>
    </subcellularLocation>
</comment>
<sequence length="216" mass="23896">MKIQCDVCHKVEASFFCPSDEGALCHGCDRTIHCANKVATKHTRFSLHHPNSKDAPLCDICQERRAYIFCQEDRAILCSECDVSIHGANEYTKKHNRFLLTGVKLGAASSSSSSEPTSMSSSRATTSSEAANNQNNNNYYMGSDTGSVSTSSISEYLIETIPGYCMEDLLDASFPPNGFCKEYEQQSLFQDRNNVHHYVSMCSFPLEAWSPSSTPT</sequence>
<evidence type="ECO:0000313" key="12">
    <source>
        <dbReference type="Proteomes" id="UP000515211"/>
    </source>
</evidence>
<dbReference type="Proteomes" id="UP000515211">
    <property type="component" value="Chromosome 3"/>
</dbReference>
<dbReference type="PANTHER" id="PTHR31832">
    <property type="entry name" value="B-BOX ZINC FINGER PROTEIN 22"/>
    <property type="match status" value="1"/>
</dbReference>
<accession>A0A6P4CJG2</accession>
<keyword evidence="5" id="KW-0862">Zinc</keyword>
<keyword evidence="4 9" id="KW-0863">Zinc-finger</keyword>
<dbReference type="InterPro" id="IPR051979">
    <property type="entry name" value="B-box_zinc_finger"/>
</dbReference>
<evidence type="ECO:0000256" key="3">
    <source>
        <dbReference type="ARBA" id="ARBA00022737"/>
    </source>
</evidence>
<keyword evidence="8" id="KW-0539">Nucleus</keyword>
<reference evidence="13" key="2">
    <citation type="submission" date="2025-08" db="UniProtKB">
        <authorList>
            <consortium name="RefSeq"/>
        </authorList>
    </citation>
    <scope>IDENTIFICATION</scope>
    <source>
        <tissue evidence="13">Whole plant</tissue>
    </source>
</reference>
<feature type="domain" description="B box-type" evidence="11">
    <location>
        <begin position="53"/>
        <end position="100"/>
    </location>
</feature>
<dbReference type="FunFam" id="3.30.160.60:FF:000856">
    <property type="entry name" value="B-box zinc finger protein 21"/>
    <property type="match status" value="1"/>
</dbReference>
<dbReference type="InterPro" id="IPR000315">
    <property type="entry name" value="Znf_B-box"/>
</dbReference>
<evidence type="ECO:0000313" key="13">
    <source>
        <dbReference type="RefSeq" id="XP_015952566.1"/>
    </source>
</evidence>
<protein>
    <submittedName>
        <fullName evidence="13">B-box zinc finger protein 20 isoform X1</fullName>
    </submittedName>
</protein>
<feature type="compositionally biased region" description="Low complexity" evidence="10">
    <location>
        <begin position="109"/>
        <end position="138"/>
    </location>
</feature>
<dbReference type="Pfam" id="PF00643">
    <property type="entry name" value="zf-B_box"/>
    <property type="match status" value="1"/>
</dbReference>
<dbReference type="KEGG" id="adu:107477119"/>
<evidence type="ECO:0000259" key="11">
    <source>
        <dbReference type="PROSITE" id="PS50119"/>
    </source>
</evidence>